<protein>
    <submittedName>
        <fullName evidence="3">RNA transcription, translation and transport factor protein</fullName>
    </submittedName>
</protein>
<dbReference type="OrthoDB" id="514167at2759"/>
<proteinExistence type="predicted"/>
<dbReference type="InterPro" id="IPR019265">
    <property type="entry name" value="RTRAF"/>
</dbReference>
<dbReference type="EMBL" id="UZAM01009030">
    <property type="protein sequence ID" value="VDP07380.1"/>
    <property type="molecule type" value="Genomic_DNA"/>
</dbReference>
<dbReference type="AlphaFoldDB" id="A0A183IPE3"/>
<name>A0A183IPE3_9BILA</name>
<dbReference type="WBParaSite" id="SBAD_0000571201-mRNA-1">
    <property type="protein sequence ID" value="SBAD_0000571201-mRNA-1"/>
    <property type="gene ID" value="SBAD_0000571201"/>
</dbReference>
<organism evidence="3">
    <name type="scientific">Soboliphyme baturini</name>
    <dbReference type="NCBI Taxonomy" id="241478"/>
    <lineage>
        <taxon>Eukaryota</taxon>
        <taxon>Metazoa</taxon>
        <taxon>Ecdysozoa</taxon>
        <taxon>Nematoda</taxon>
        <taxon>Enoplea</taxon>
        <taxon>Dorylaimia</taxon>
        <taxon>Dioctophymatida</taxon>
        <taxon>Dioctophymatoidea</taxon>
        <taxon>Soboliphymatidae</taxon>
        <taxon>Soboliphyme</taxon>
    </lineage>
</organism>
<sequence>MFQRKLRALNYCLADDFNYTDESHFRSFILWLEDQKIRLYKIEDRKPLREIDSEKWNNAFCKYLADLKCPYAPDTQRPELIDWLLGAAVRYEYLDHAVEYGKVQPTMPASKSASKTSSNPLDKLDFNDPEFVKGVNTLAALIGINCHSDHLVTLQADNVNLDDFELGLDTGDKVLNQACRVLRLLHVSEVRHLQTKINEAIVAAQEITADPKTDERLGKVGF</sequence>
<reference evidence="3" key="1">
    <citation type="submission" date="2016-06" db="UniProtKB">
        <authorList>
            <consortium name="WormBaseParasite"/>
        </authorList>
    </citation>
    <scope>IDENTIFICATION</scope>
</reference>
<evidence type="ECO:0000313" key="3">
    <source>
        <dbReference type="WBParaSite" id="SBAD_0000571201-mRNA-1"/>
    </source>
</evidence>
<evidence type="ECO:0000313" key="2">
    <source>
        <dbReference type="Proteomes" id="UP000270296"/>
    </source>
</evidence>
<accession>A0A183IPE3</accession>
<reference evidence="1 2" key="2">
    <citation type="submission" date="2018-11" db="EMBL/GenBank/DDBJ databases">
        <authorList>
            <consortium name="Pathogen Informatics"/>
        </authorList>
    </citation>
    <scope>NUCLEOTIDE SEQUENCE [LARGE SCALE GENOMIC DNA]</scope>
</reference>
<keyword evidence="2" id="KW-1185">Reference proteome</keyword>
<dbReference type="PANTHER" id="PTHR15924">
    <property type="entry name" value="CLE"/>
    <property type="match status" value="1"/>
</dbReference>
<evidence type="ECO:0000313" key="1">
    <source>
        <dbReference type="EMBL" id="VDP07380.1"/>
    </source>
</evidence>
<dbReference type="Pfam" id="PF10036">
    <property type="entry name" value="RLL"/>
    <property type="match status" value="1"/>
</dbReference>
<gene>
    <name evidence="1" type="ORF">SBAD_LOCUS5490</name>
</gene>
<dbReference type="Proteomes" id="UP000270296">
    <property type="component" value="Unassembled WGS sequence"/>
</dbReference>